<protein>
    <submittedName>
        <fullName evidence="1">Uncharacterized protein</fullName>
    </submittedName>
</protein>
<organism evidence="1 2">
    <name type="scientific">Gigaspora rosea</name>
    <dbReference type="NCBI Taxonomy" id="44941"/>
    <lineage>
        <taxon>Eukaryota</taxon>
        <taxon>Fungi</taxon>
        <taxon>Fungi incertae sedis</taxon>
        <taxon>Mucoromycota</taxon>
        <taxon>Glomeromycotina</taxon>
        <taxon>Glomeromycetes</taxon>
        <taxon>Diversisporales</taxon>
        <taxon>Gigasporaceae</taxon>
        <taxon>Gigaspora</taxon>
    </lineage>
</organism>
<accession>A0A397UTH6</accession>
<dbReference type="AlphaFoldDB" id="A0A397UTH6"/>
<keyword evidence="2" id="KW-1185">Reference proteome</keyword>
<gene>
    <name evidence="1" type="ORF">C2G38_2041232</name>
</gene>
<sequence>MIKIFGLRFPKVEHLSLTFKPNKKQKFTYLDKYRIFKKVVELNLREMNILPNSDKELSKISKEAWDRKDANFEKFIESYTKEVNLFRRKSLPPNIKSYEPDNMKNSKKGVNIDVFPTGTENYVSDLIYGTPSISNEQVAVIRNFDMIGGNEDVVGNVIHLSLSEKNTNNQNFDMIEGNVNVVNDYDELFKKYINEDECL</sequence>
<name>A0A397UTH6_9GLOM</name>
<reference evidence="1 2" key="1">
    <citation type="submission" date="2018-06" db="EMBL/GenBank/DDBJ databases">
        <title>Comparative genomics reveals the genomic features of Rhizophagus irregularis, R. cerebriforme, R. diaphanum and Gigaspora rosea, and their symbiotic lifestyle signature.</title>
        <authorList>
            <person name="Morin E."/>
            <person name="San Clemente H."/>
            <person name="Chen E.C.H."/>
            <person name="De La Providencia I."/>
            <person name="Hainaut M."/>
            <person name="Kuo A."/>
            <person name="Kohler A."/>
            <person name="Murat C."/>
            <person name="Tang N."/>
            <person name="Roy S."/>
            <person name="Loubradou J."/>
            <person name="Henrissat B."/>
            <person name="Grigoriev I.V."/>
            <person name="Corradi N."/>
            <person name="Roux C."/>
            <person name="Martin F.M."/>
        </authorList>
    </citation>
    <scope>NUCLEOTIDE SEQUENCE [LARGE SCALE GENOMIC DNA]</scope>
    <source>
        <strain evidence="1 2">DAOM 194757</strain>
    </source>
</reference>
<comment type="caution">
    <text evidence="1">The sequence shown here is derived from an EMBL/GenBank/DDBJ whole genome shotgun (WGS) entry which is preliminary data.</text>
</comment>
<evidence type="ECO:0000313" key="1">
    <source>
        <dbReference type="EMBL" id="RIB13122.1"/>
    </source>
</evidence>
<proteinExistence type="predicted"/>
<dbReference type="Proteomes" id="UP000266673">
    <property type="component" value="Unassembled WGS sequence"/>
</dbReference>
<evidence type="ECO:0000313" key="2">
    <source>
        <dbReference type="Proteomes" id="UP000266673"/>
    </source>
</evidence>
<dbReference type="OrthoDB" id="2409724at2759"/>
<dbReference type="EMBL" id="QKWP01000953">
    <property type="protein sequence ID" value="RIB13122.1"/>
    <property type="molecule type" value="Genomic_DNA"/>
</dbReference>